<dbReference type="GO" id="GO:0051125">
    <property type="term" value="P:regulation of actin nucleation"/>
    <property type="evidence" value="ECO:0007669"/>
    <property type="project" value="TreeGrafter"/>
</dbReference>
<dbReference type="GO" id="GO:0071203">
    <property type="term" value="C:WASH complex"/>
    <property type="evidence" value="ECO:0007669"/>
    <property type="project" value="InterPro"/>
</dbReference>
<sequence>MDLLDENNECGRALLTLTSRGNYILYELFSLKDAVPSIYSLNPSRGEVSQYGLLLNLDFQYFQSTKKMEDLIRSNENLCDLDDPSLKESYSKILTRFYKFFDSIISYTLDLKKFISDCGNGVYLQVCLDSLMTDPDGKQLLCEALNLLGVVLLLTDKLFPGPIRERLLVAYNRYTGGHTDRIDDVCKLLRSTGFVYQAGKRPPDYPECFFKRTNIPESFIRIVISRLRLDDIYNQMSSFPEHRSLALSSQGSMMIICLFFAPHILKEDKLAMREIVDKFFFDSWVTTYYMGNIINLVHYWEPYPAAKSALSNTIQTHLIREITKSMSESLKKLVSKSTELLNDGVLTEEELMDKSVQILDMIRKCNYALRWIMLHTSPLPLNPTKKSRQLRDDIMLEFEDLISKREEKWTFCQNECESRMLELSKVFAGELKLSRVSKNTNLEKWFYNRKKEISNLNLEDPLKSGRIAMKLIRALKESTELGQMDSNLQVKQYVMDSIEYLTQIVRYAGYGWEIIDHFTPLIQEEVINDPSIVKRLQAIFIKISSVIETPILRISQIESKQLTLVSNYYSVEIVQFIQNVLQIIPKSIFELLIKVLEIQSVQEFDMPSRLDKDQIKSYALLDERYEIAKLTHDISTFADGMMTMNNSLIGVIRINAKNLLIEGMRKELVQRVCFFCNKLFSSCNKSKSLNSRLIDKIQELKTFIQGMSKSFEYVQDYINIPGLCIWQEEMSRIINFYVEQESNLFLKHKIPQVESAYQSKTIPIILYPSLEDGKGLTFLGYLAQELLNLIDPFQIVFVNGKQKWYDVKSKTDICSLSLFSSLFSALGSYGMAGLDRLIGLKAVVCLQNLISHLIKNNPCSKEWSLLLKQLDELNHMHKSHDFIRLSKTLLTSKASKSLLSTFLHFFCNMGSFQILRLQISYQLKLKCNFNSKPLYSAVKNLNESLLEEEKRRMIEEASSSVKSKLPSQSNLLQQFSHYLQWSGLLDPLKAIYMIPDQINLLPEFIFLLIISVSSRLSFIDRVGNSPIIRKPGDHIDGNTLVLGISCFLNQFPIELSRKVFLYLGNYLTSVISITGQVNQDAITIKVVLQLLIRQSRLANKIMITPAALTEHCLFKL</sequence>
<gene>
    <name evidence="2" type="ORF">LSAA_2111</name>
</gene>
<comment type="similarity">
    <text evidence="1">Belongs to the strumpellin family.</text>
</comment>
<dbReference type="OrthoDB" id="565118at2759"/>
<dbReference type="PANTHER" id="PTHR15691">
    <property type="entry name" value="WASH COMPLEX SUBUNIT 5"/>
    <property type="match status" value="1"/>
</dbReference>
<dbReference type="GO" id="GO:0007032">
    <property type="term" value="P:endosome organization"/>
    <property type="evidence" value="ECO:0007669"/>
    <property type="project" value="TreeGrafter"/>
</dbReference>
<dbReference type="GO" id="GO:0140285">
    <property type="term" value="P:endosome fission"/>
    <property type="evidence" value="ECO:0007669"/>
    <property type="project" value="TreeGrafter"/>
</dbReference>
<dbReference type="GO" id="GO:0005768">
    <property type="term" value="C:endosome"/>
    <property type="evidence" value="ECO:0007669"/>
    <property type="project" value="TreeGrafter"/>
</dbReference>
<reference evidence="2" key="1">
    <citation type="submission" date="2021-02" db="EMBL/GenBank/DDBJ databases">
        <authorList>
            <person name="Bekaert M."/>
        </authorList>
    </citation>
    <scope>NUCLEOTIDE SEQUENCE</scope>
    <source>
        <strain evidence="2">IoA-00</strain>
    </source>
</reference>
<keyword evidence="3" id="KW-1185">Reference proteome</keyword>
<dbReference type="InterPro" id="IPR019393">
    <property type="entry name" value="WASH_strumpellin"/>
</dbReference>
<dbReference type="Pfam" id="PF10266">
    <property type="entry name" value="Strumpellin"/>
    <property type="match status" value="1"/>
</dbReference>
<evidence type="ECO:0000256" key="1">
    <source>
        <dbReference type="ARBA" id="ARBA00006224"/>
    </source>
</evidence>
<dbReference type="GO" id="GO:0030041">
    <property type="term" value="P:actin filament polymerization"/>
    <property type="evidence" value="ECO:0007669"/>
    <property type="project" value="TreeGrafter"/>
</dbReference>
<dbReference type="PANTHER" id="PTHR15691:SF6">
    <property type="entry name" value="WASH COMPLEX SUBUNIT 5"/>
    <property type="match status" value="1"/>
</dbReference>
<name>A0A7R8CCY0_LEPSM</name>
<dbReference type="AlphaFoldDB" id="A0A7R8CCY0"/>
<accession>A0A7R8CCY0</accession>
<protein>
    <submittedName>
        <fullName evidence="2">RTSC</fullName>
    </submittedName>
</protein>
<dbReference type="EMBL" id="HG994580">
    <property type="protein sequence ID" value="CAF2768188.1"/>
    <property type="molecule type" value="Genomic_DNA"/>
</dbReference>
<proteinExistence type="inferred from homology"/>
<evidence type="ECO:0000313" key="2">
    <source>
        <dbReference type="EMBL" id="CAF2768188.1"/>
    </source>
</evidence>
<dbReference type="Proteomes" id="UP000675881">
    <property type="component" value="Chromosome 1"/>
</dbReference>
<evidence type="ECO:0000313" key="3">
    <source>
        <dbReference type="Proteomes" id="UP000675881"/>
    </source>
</evidence>
<organism evidence="2 3">
    <name type="scientific">Lepeophtheirus salmonis</name>
    <name type="common">Salmon louse</name>
    <name type="synonym">Caligus salmonis</name>
    <dbReference type="NCBI Taxonomy" id="72036"/>
    <lineage>
        <taxon>Eukaryota</taxon>
        <taxon>Metazoa</taxon>
        <taxon>Ecdysozoa</taxon>
        <taxon>Arthropoda</taxon>
        <taxon>Crustacea</taxon>
        <taxon>Multicrustacea</taxon>
        <taxon>Hexanauplia</taxon>
        <taxon>Copepoda</taxon>
        <taxon>Siphonostomatoida</taxon>
        <taxon>Caligidae</taxon>
        <taxon>Lepeophtheirus</taxon>
    </lineage>
</organism>